<dbReference type="RefSeq" id="WP_126998948.1">
    <property type="nucleotide sequence ID" value="NZ_CP034346.1"/>
</dbReference>
<accession>A0A3S9UYH1</accession>
<dbReference type="AlphaFoldDB" id="A0A3S9UYH1"/>
<dbReference type="PANTHER" id="PTHR40051">
    <property type="entry name" value="IG HYPOTHETICAL 15966"/>
    <property type="match status" value="1"/>
</dbReference>
<proteinExistence type="predicted"/>
<evidence type="ECO:0000313" key="1">
    <source>
        <dbReference type="EMBL" id="AZS15383.1"/>
    </source>
</evidence>
<reference evidence="2" key="1">
    <citation type="submission" date="2018-12" db="EMBL/GenBank/DDBJ databases">
        <title>Complete genome sequence of Paenibacillus sp. MBLB1234.</title>
        <authorList>
            <person name="Nam Y.-D."/>
            <person name="Kang J."/>
            <person name="Chung W.-H."/>
            <person name="Park Y.S."/>
        </authorList>
    </citation>
    <scope>NUCLEOTIDE SEQUENCE [LARGE SCALE GENOMIC DNA]</scope>
    <source>
        <strain evidence="2">MBLB1234</strain>
    </source>
</reference>
<dbReference type="InterPro" id="IPR014962">
    <property type="entry name" value="YolD"/>
</dbReference>
<dbReference type="PANTHER" id="PTHR40051:SF1">
    <property type="entry name" value="YOLD-LIKE FAMILY PROTEIN"/>
    <property type="match status" value="1"/>
</dbReference>
<dbReference type="KEGG" id="plut:EI981_13525"/>
<evidence type="ECO:0000313" key="2">
    <source>
        <dbReference type="Proteomes" id="UP000270678"/>
    </source>
</evidence>
<gene>
    <name evidence="1" type="ORF">EI981_13525</name>
</gene>
<dbReference type="OrthoDB" id="2376882at2"/>
<dbReference type="EMBL" id="CP034346">
    <property type="protein sequence ID" value="AZS15383.1"/>
    <property type="molecule type" value="Genomic_DNA"/>
</dbReference>
<keyword evidence="2" id="KW-1185">Reference proteome</keyword>
<name>A0A3S9UYH1_9BACL</name>
<protein>
    <submittedName>
        <fullName evidence="1">YolD-like family protein</fullName>
    </submittedName>
</protein>
<sequence>MAGLLDDGGIWERSFILPEHKEAMKRQSREATRKTRPVLDVQELEQIQLVLSESFHEHKRITLRLYDEYEDVEISGIVTVIQTYRREIKFATTPGEWQWIRIDDILGVYL</sequence>
<dbReference type="Pfam" id="PF08863">
    <property type="entry name" value="YolD"/>
    <property type="match status" value="1"/>
</dbReference>
<organism evidence="1 2">
    <name type="scientific">Paenibacillus lutimineralis</name>
    <dbReference type="NCBI Taxonomy" id="2707005"/>
    <lineage>
        <taxon>Bacteria</taxon>
        <taxon>Bacillati</taxon>
        <taxon>Bacillota</taxon>
        <taxon>Bacilli</taxon>
        <taxon>Bacillales</taxon>
        <taxon>Paenibacillaceae</taxon>
        <taxon>Paenibacillus</taxon>
    </lineage>
</organism>
<dbReference type="Proteomes" id="UP000270678">
    <property type="component" value="Chromosome"/>
</dbReference>